<dbReference type="InterPro" id="IPR008183">
    <property type="entry name" value="Aldose_1/G6P_1-epimerase"/>
</dbReference>
<gene>
    <name evidence="1" type="ORF">FN960_08170</name>
</gene>
<dbReference type="SUPFAM" id="SSF74650">
    <property type="entry name" value="Galactose mutarotase-like"/>
    <property type="match status" value="1"/>
</dbReference>
<evidence type="ECO:0000313" key="2">
    <source>
        <dbReference type="Proteomes" id="UP000318521"/>
    </source>
</evidence>
<dbReference type="EMBL" id="VLXZ01000004">
    <property type="protein sequence ID" value="TSB46985.1"/>
    <property type="molecule type" value="Genomic_DNA"/>
</dbReference>
<dbReference type="InterPro" id="IPR014718">
    <property type="entry name" value="GH-type_carb-bd"/>
</dbReference>
<dbReference type="Pfam" id="PF01263">
    <property type="entry name" value="Aldose_epim"/>
    <property type="match status" value="1"/>
</dbReference>
<comment type="caution">
    <text evidence="1">The sequence shown here is derived from an EMBL/GenBank/DDBJ whole genome shotgun (WGS) entry which is preliminary data.</text>
</comment>
<dbReference type="GO" id="GO:0006006">
    <property type="term" value="P:glucose metabolic process"/>
    <property type="evidence" value="ECO:0007669"/>
    <property type="project" value="TreeGrafter"/>
</dbReference>
<dbReference type="GO" id="GO:0030246">
    <property type="term" value="F:carbohydrate binding"/>
    <property type="evidence" value="ECO:0007669"/>
    <property type="project" value="InterPro"/>
</dbReference>
<evidence type="ECO:0000313" key="1">
    <source>
        <dbReference type="EMBL" id="TSB46985.1"/>
    </source>
</evidence>
<name>A0A553ZZY0_9BACI</name>
<reference evidence="1 2" key="1">
    <citation type="submission" date="2019-07" db="EMBL/GenBank/DDBJ databases">
        <authorList>
            <person name="Park Y.J."/>
            <person name="Jeong S.E."/>
            <person name="Jung H.S."/>
        </authorList>
    </citation>
    <scope>NUCLEOTIDE SEQUENCE [LARGE SCALE GENOMIC DNA]</scope>
    <source>
        <strain evidence="2">P16(2019)</strain>
    </source>
</reference>
<proteinExistence type="predicted"/>
<dbReference type="PANTHER" id="PTHR10091">
    <property type="entry name" value="ALDOSE-1-EPIMERASE"/>
    <property type="match status" value="1"/>
</dbReference>
<dbReference type="PANTHER" id="PTHR10091:SF0">
    <property type="entry name" value="GALACTOSE MUTAROTASE"/>
    <property type="match status" value="1"/>
</dbReference>
<protein>
    <submittedName>
        <fullName evidence="1">Aldose 1-epimerase</fullName>
    </submittedName>
</protein>
<organism evidence="1 2">
    <name type="scientific">Alkalicoccobacillus porphyridii</name>
    <dbReference type="NCBI Taxonomy" id="2597270"/>
    <lineage>
        <taxon>Bacteria</taxon>
        <taxon>Bacillati</taxon>
        <taxon>Bacillota</taxon>
        <taxon>Bacilli</taxon>
        <taxon>Bacillales</taxon>
        <taxon>Bacillaceae</taxon>
        <taxon>Alkalicoccobacillus</taxon>
    </lineage>
</organism>
<dbReference type="AlphaFoldDB" id="A0A553ZZY0"/>
<dbReference type="InterPro" id="IPR011013">
    <property type="entry name" value="Gal_mutarotase_sf_dom"/>
</dbReference>
<dbReference type="GO" id="GO:0005737">
    <property type="term" value="C:cytoplasm"/>
    <property type="evidence" value="ECO:0007669"/>
    <property type="project" value="TreeGrafter"/>
</dbReference>
<dbReference type="GO" id="GO:0033499">
    <property type="term" value="P:galactose catabolic process via UDP-galactose, Leloir pathway"/>
    <property type="evidence" value="ECO:0007669"/>
    <property type="project" value="TreeGrafter"/>
</dbReference>
<dbReference type="CDD" id="cd01081">
    <property type="entry name" value="Aldose_epim"/>
    <property type="match status" value="1"/>
</dbReference>
<dbReference type="RefSeq" id="WP_143848215.1">
    <property type="nucleotide sequence ID" value="NZ_VLXZ01000004.1"/>
</dbReference>
<dbReference type="Proteomes" id="UP000318521">
    <property type="component" value="Unassembled WGS sequence"/>
</dbReference>
<dbReference type="GO" id="GO:0004034">
    <property type="term" value="F:aldose 1-epimerase activity"/>
    <property type="evidence" value="ECO:0007669"/>
    <property type="project" value="TreeGrafter"/>
</dbReference>
<dbReference type="OrthoDB" id="9795355at2"/>
<dbReference type="Gene3D" id="2.70.98.10">
    <property type="match status" value="1"/>
</dbReference>
<keyword evidence="2" id="KW-1185">Reference proteome</keyword>
<sequence length="320" mass="36547">MTFYVKEDSFLDQPAVKAGNEQLEITIVPNWGSNLISIERLQPKVHILRTPSSIEEYEQAPVQFGTPILFPPNRIRDGQFTFSNRTYTFELTEPDKHNHIHGFVYTKPWRLEHMEANDERAQIITTIHSTDHPDILKQFPHSFEIKMIYTLEGSSLKQEAIITNDGEEMFPWGIGYHTTFCFPEQTSTFSLQASKQWELNDRLLPTGELMEVPNTSLTEGMNLGGVELDDAFLANQKEANEAVMKLEEEGLNITYKADHHFKHWVVYNADGRKGYVCPEPYTWITDAPNLPLPKELTGVQTLEPGTSISTTTEITITKTN</sequence>
<accession>A0A553ZZY0</accession>